<evidence type="ECO:0000256" key="1">
    <source>
        <dbReference type="SAM" id="MobiDB-lite"/>
    </source>
</evidence>
<reference evidence="2 3" key="1">
    <citation type="journal article" date="2020" name="BMC Genomics">
        <title>Intraspecific diversification of the crop wild relative Brassica cretica Lam. using demographic model selection.</title>
        <authorList>
            <person name="Kioukis A."/>
            <person name="Michalopoulou V.A."/>
            <person name="Briers L."/>
            <person name="Pirintsos S."/>
            <person name="Studholme D.J."/>
            <person name="Pavlidis P."/>
            <person name="Sarris P.F."/>
        </authorList>
    </citation>
    <scope>NUCLEOTIDE SEQUENCE [LARGE SCALE GENOMIC DNA]</scope>
    <source>
        <strain evidence="3">cv. PFS-1207/04</strain>
    </source>
</reference>
<feature type="region of interest" description="Disordered" evidence="1">
    <location>
        <begin position="276"/>
        <end position="316"/>
    </location>
</feature>
<evidence type="ECO:0000313" key="3">
    <source>
        <dbReference type="Proteomes" id="UP000266723"/>
    </source>
</evidence>
<sequence length="316" mass="34954">MGRKGQCAADDEPVQPQAYLGEEDQLRPSSPLVRLGMNRTDLVIIPLCFSDRSEPCPFSGPFSLVQVELKSCPSQFQENSLVSDCSYRTFDNDGDANSLVSLPGDRVLHDDAVSDCSYRTFDKDGDANSLVSVTLRRETLYFLDGRNGQPAERLCSLVVGLRRSDLFRKPSVDLRGTSTVSFSVIYDRGCHMHTPLNGGSSDKQTTLTADVPTANALANAATLDEFKKMFSAYEKRSEEQDKLVGTLTKQVETLTVRTRAAYPRGTTRVHGRRFDFATPLDRPGTLRENLSGQNPSETTYVENENSESPSYPAKDK</sequence>
<name>A0ABQ7CM34_BRACR</name>
<proteinExistence type="predicted"/>
<keyword evidence="3" id="KW-1185">Reference proteome</keyword>
<gene>
    <name evidence="2" type="ORF">DY000_02006691</name>
</gene>
<accession>A0ABQ7CM34</accession>
<dbReference type="EMBL" id="QGKV02000832">
    <property type="protein sequence ID" value="KAF3552062.1"/>
    <property type="molecule type" value="Genomic_DNA"/>
</dbReference>
<protein>
    <submittedName>
        <fullName evidence="2">Uncharacterized protein</fullName>
    </submittedName>
</protein>
<evidence type="ECO:0000313" key="2">
    <source>
        <dbReference type="EMBL" id="KAF3552062.1"/>
    </source>
</evidence>
<organism evidence="2 3">
    <name type="scientific">Brassica cretica</name>
    <name type="common">Mustard</name>
    <dbReference type="NCBI Taxonomy" id="69181"/>
    <lineage>
        <taxon>Eukaryota</taxon>
        <taxon>Viridiplantae</taxon>
        <taxon>Streptophyta</taxon>
        <taxon>Embryophyta</taxon>
        <taxon>Tracheophyta</taxon>
        <taxon>Spermatophyta</taxon>
        <taxon>Magnoliopsida</taxon>
        <taxon>eudicotyledons</taxon>
        <taxon>Gunneridae</taxon>
        <taxon>Pentapetalae</taxon>
        <taxon>rosids</taxon>
        <taxon>malvids</taxon>
        <taxon>Brassicales</taxon>
        <taxon>Brassicaceae</taxon>
        <taxon>Brassiceae</taxon>
        <taxon>Brassica</taxon>
    </lineage>
</organism>
<dbReference type="Proteomes" id="UP000266723">
    <property type="component" value="Unassembled WGS sequence"/>
</dbReference>
<comment type="caution">
    <text evidence="2">The sequence shown here is derived from an EMBL/GenBank/DDBJ whole genome shotgun (WGS) entry which is preliminary data.</text>
</comment>
<feature type="compositionally biased region" description="Polar residues" evidence="1">
    <location>
        <begin position="288"/>
        <end position="309"/>
    </location>
</feature>